<keyword evidence="3" id="KW-1185">Reference proteome</keyword>
<dbReference type="EMBL" id="MU005991">
    <property type="protein sequence ID" value="KAF2859539.1"/>
    <property type="molecule type" value="Genomic_DNA"/>
</dbReference>
<feature type="chain" id="PRO_5025646156" evidence="1">
    <location>
        <begin position="23"/>
        <end position="143"/>
    </location>
</feature>
<proteinExistence type="predicted"/>
<sequence>MRLLAFLQVILSFLLLTPTVTAVPVASEPSPHLFRRASVTDTFREWTKFLRHSRELFPGESYSNVRISLIRAMGALFTCYGDGKSYEECDEVRYHLKKARNNWRKYLNYVGNPWIPKDLEHLAFRKDAQPDVFKEDGYYPSSE</sequence>
<reference evidence="2" key="1">
    <citation type="journal article" date="2020" name="Stud. Mycol.">
        <title>101 Dothideomycetes genomes: a test case for predicting lifestyles and emergence of pathogens.</title>
        <authorList>
            <person name="Haridas S."/>
            <person name="Albert R."/>
            <person name="Binder M."/>
            <person name="Bloem J."/>
            <person name="Labutti K."/>
            <person name="Salamov A."/>
            <person name="Andreopoulos B."/>
            <person name="Baker S."/>
            <person name="Barry K."/>
            <person name="Bills G."/>
            <person name="Bluhm B."/>
            <person name="Cannon C."/>
            <person name="Castanera R."/>
            <person name="Culley D."/>
            <person name="Daum C."/>
            <person name="Ezra D."/>
            <person name="Gonzalez J."/>
            <person name="Henrissat B."/>
            <person name="Kuo A."/>
            <person name="Liang C."/>
            <person name="Lipzen A."/>
            <person name="Lutzoni F."/>
            <person name="Magnuson J."/>
            <person name="Mondo S."/>
            <person name="Nolan M."/>
            <person name="Ohm R."/>
            <person name="Pangilinan J."/>
            <person name="Park H.-J."/>
            <person name="Ramirez L."/>
            <person name="Alfaro M."/>
            <person name="Sun H."/>
            <person name="Tritt A."/>
            <person name="Yoshinaga Y."/>
            <person name="Zwiers L.-H."/>
            <person name="Turgeon B."/>
            <person name="Goodwin S."/>
            <person name="Spatafora J."/>
            <person name="Crous P."/>
            <person name="Grigoriev I."/>
        </authorList>
    </citation>
    <scope>NUCLEOTIDE SEQUENCE</scope>
    <source>
        <strain evidence="2">CBS 480.64</strain>
    </source>
</reference>
<accession>A0A6A7BXU8</accession>
<dbReference type="Proteomes" id="UP000799421">
    <property type="component" value="Unassembled WGS sequence"/>
</dbReference>
<protein>
    <submittedName>
        <fullName evidence="2">Uncharacterized protein</fullName>
    </submittedName>
</protein>
<gene>
    <name evidence="2" type="ORF">K470DRAFT_295555</name>
</gene>
<name>A0A6A7BXU8_9PEZI</name>
<feature type="signal peptide" evidence="1">
    <location>
        <begin position="1"/>
        <end position="22"/>
    </location>
</feature>
<keyword evidence="1" id="KW-0732">Signal</keyword>
<dbReference type="AlphaFoldDB" id="A0A6A7BXU8"/>
<organism evidence="2 3">
    <name type="scientific">Piedraia hortae CBS 480.64</name>
    <dbReference type="NCBI Taxonomy" id="1314780"/>
    <lineage>
        <taxon>Eukaryota</taxon>
        <taxon>Fungi</taxon>
        <taxon>Dikarya</taxon>
        <taxon>Ascomycota</taxon>
        <taxon>Pezizomycotina</taxon>
        <taxon>Dothideomycetes</taxon>
        <taxon>Dothideomycetidae</taxon>
        <taxon>Capnodiales</taxon>
        <taxon>Piedraiaceae</taxon>
        <taxon>Piedraia</taxon>
    </lineage>
</organism>
<evidence type="ECO:0000313" key="2">
    <source>
        <dbReference type="EMBL" id="KAF2859539.1"/>
    </source>
</evidence>
<evidence type="ECO:0000313" key="3">
    <source>
        <dbReference type="Proteomes" id="UP000799421"/>
    </source>
</evidence>
<evidence type="ECO:0000256" key="1">
    <source>
        <dbReference type="SAM" id="SignalP"/>
    </source>
</evidence>